<feature type="transmembrane region" description="Helical" evidence="4">
    <location>
        <begin position="289"/>
        <end position="307"/>
    </location>
</feature>
<dbReference type="PROSITE" id="PS50850">
    <property type="entry name" value="MFS"/>
    <property type="match status" value="1"/>
</dbReference>
<dbReference type="InterPro" id="IPR036259">
    <property type="entry name" value="MFS_trans_sf"/>
</dbReference>
<dbReference type="PANTHER" id="PTHR11360:SF308">
    <property type="entry name" value="BLL3089 PROTEIN"/>
    <property type="match status" value="1"/>
</dbReference>
<protein>
    <submittedName>
        <fullName evidence="6">MFS transporter</fullName>
    </submittedName>
</protein>
<dbReference type="SUPFAM" id="SSF103473">
    <property type="entry name" value="MFS general substrate transporter"/>
    <property type="match status" value="1"/>
</dbReference>
<feature type="transmembrane region" description="Helical" evidence="4">
    <location>
        <begin position="224"/>
        <end position="244"/>
    </location>
</feature>
<keyword evidence="7" id="KW-1185">Reference proteome</keyword>
<dbReference type="InterPro" id="IPR050327">
    <property type="entry name" value="Proton-linked_MCT"/>
</dbReference>
<evidence type="ECO:0000313" key="7">
    <source>
        <dbReference type="Proteomes" id="UP001597101"/>
    </source>
</evidence>
<feature type="transmembrane region" description="Helical" evidence="4">
    <location>
        <begin position="172"/>
        <end position="191"/>
    </location>
</feature>
<dbReference type="PANTHER" id="PTHR11360">
    <property type="entry name" value="MONOCARBOXYLATE TRANSPORTER"/>
    <property type="match status" value="1"/>
</dbReference>
<dbReference type="RefSeq" id="WP_377213845.1">
    <property type="nucleotide sequence ID" value="NZ_JBHTJV010000026.1"/>
</dbReference>
<gene>
    <name evidence="6" type="ORF">ACFQ14_16445</name>
</gene>
<feature type="transmembrane region" description="Helical" evidence="4">
    <location>
        <begin position="54"/>
        <end position="75"/>
    </location>
</feature>
<feature type="transmembrane region" description="Helical" evidence="4">
    <location>
        <begin position="313"/>
        <end position="336"/>
    </location>
</feature>
<dbReference type="Gene3D" id="1.20.1250.20">
    <property type="entry name" value="MFS general substrate transporter like domains"/>
    <property type="match status" value="1"/>
</dbReference>
<keyword evidence="1 4" id="KW-0812">Transmembrane</keyword>
<evidence type="ECO:0000256" key="1">
    <source>
        <dbReference type="ARBA" id="ARBA00022692"/>
    </source>
</evidence>
<feature type="transmembrane region" description="Helical" evidence="4">
    <location>
        <begin position="348"/>
        <end position="371"/>
    </location>
</feature>
<reference evidence="7" key="1">
    <citation type="journal article" date="2019" name="Int. J. Syst. Evol. Microbiol.">
        <title>The Global Catalogue of Microorganisms (GCM) 10K type strain sequencing project: providing services to taxonomists for standard genome sequencing and annotation.</title>
        <authorList>
            <consortium name="The Broad Institute Genomics Platform"/>
            <consortium name="The Broad Institute Genome Sequencing Center for Infectious Disease"/>
            <person name="Wu L."/>
            <person name="Ma J."/>
        </authorList>
    </citation>
    <scope>NUCLEOTIDE SEQUENCE [LARGE SCALE GENOMIC DNA]</scope>
    <source>
        <strain evidence="7">CCUG 60023</strain>
    </source>
</reference>
<evidence type="ECO:0000313" key="6">
    <source>
        <dbReference type="EMBL" id="MFD0917995.1"/>
    </source>
</evidence>
<accession>A0ABW3FIQ5</accession>
<dbReference type="Proteomes" id="UP001597101">
    <property type="component" value="Unassembled WGS sequence"/>
</dbReference>
<evidence type="ECO:0000256" key="2">
    <source>
        <dbReference type="ARBA" id="ARBA00022989"/>
    </source>
</evidence>
<evidence type="ECO:0000259" key="5">
    <source>
        <dbReference type="PROSITE" id="PS50850"/>
    </source>
</evidence>
<sequence length="415" mass="45421">MATFKSANFYIDNSRWLVAGFLLTLSSAFGQTFFISIFGSEIRAEYGLTHGEFGTIYMVATLASALCFPIVGRLVDVTSVWKCSLLVMSMLALAALSMSLISSVWLLVATIFALRLFGQGMMGHTALTAMGRWYSSNRGKAVSVVSIGHQTSEAIVPILFASIALSFGWRQAWLAAAVYVVAMIPLVVSLMRVERMPAQQAAEEGSRNEVGKQWRQGEVLRDPLFWMVCMGVLSPAFIGTSIWFHQDYLIELNQWPEQTYYASFSLMAFTTIIVSLITGVLIDRFSAIQMLPFFLIPLAIACFVLGTQSAVPAIFVTMFTIGLSYGMSSPIFGALWPEAYGTRYLGAVRSLVMAFMVFASAAGPGVTGILIDLGVSFPRQLVFIGAYCLIAMVVMIPVSRQLVARRVAYGWQPAS</sequence>
<proteinExistence type="predicted"/>
<feature type="transmembrane region" description="Helical" evidence="4">
    <location>
        <begin position="377"/>
        <end position="396"/>
    </location>
</feature>
<keyword evidence="3 4" id="KW-0472">Membrane</keyword>
<feature type="transmembrane region" description="Helical" evidence="4">
    <location>
        <begin position="87"/>
        <end position="114"/>
    </location>
</feature>
<keyword evidence="2 4" id="KW-1133">Transmembrane helix</keyword>
<dbReference type="Pfam" id="PF07690">
    <property type="entry name" value="MFS_1"/>
    <property type="match status" value="1"/>
</dbReference>
<comment type="caution">
    <text evidence="6">The sequence shown here is derived from an EMBL/GenBank/DDBJ whole genome shotgun (WGS) entry which is preliminary data.</text>
</comment>
<dbReference type="InterPro" id="IPR020846">
    <property type="entry name" value="MFS_dom"/>
</dbReference>
<evidence type="ECO:0000256" key="3">
    <source>
        <dbReference type="ARBA" id="ARBA00023136"/>
    </source>
</evidence>
<feature type="transmembrane region" description="Helical" evidence="4">
    <location>
        <begin position="264"/>
        <end position="282"/>
    </location>
</feature>
<feature type="domain" description="Major facilitator superfamily (MFS) profile" evidence="5">
    <location>
        <begin position="16"/>
        <end position="403"/>
    </location>
</feature>
<name>A0ABW3FIQ5_9HYPH</name>
<dbReference type="InterPro" id="IPR011701">
    <property type="entry name" value="MFS"/>
</dbReference>
<organism evidence="6 7">
    <name type="scientific">Pseudahrensia aquimaris</name>
    <dbReference type="NCBI Taxonomy" id="744461"/>
    <lineage>
        <taxon>Bacteria</taxon>
        <taxon>Pseudomonadati</taxon>
        <taxon>Pseudomonadota</taxon>
        <taxon>Alphaproteobacteria</taxon>
        <taxon>Hyphomicrobiales</taxon>
        <taxon>Ahrensiaceae</taxon>
        <taxon>Pseudahrensia</taxon>
    </lineage>
</organism>
<evidence type="ECO:0000256" key="4">
    <source>
        <dbReference type="SAM" id="Phobius"/>
    </source>
</evidence>
<dbReference type="EMBL" id="JBHTJV010000026">
    <property type="protein sequence ID" value="MFD0917995.1"/>
    <property type="molecule type" value="Genomic_DNA"/>
</dbReference>